<evidence type="ECO:0000256" key="4">
    <source>
        <dbReference type="ARBA" id="ARBA00022692"/>
    </source>
</evidence>
<feature type="transmembrane region" description="Helical" evidence="7">
    <location>
        <begin position="451"/>
        <end position="469"/>
    </location>
</feature>
<protein>
    <submittedName>
        <fullName evidence="8">Uncharacterized protein</fullName>
    </submittedName>
</protein>
<reference evidence="8 9" key="1">
    <citation type="journal article" date="2016" name="Nat. Commun.">
        <title>Thousands of microbial genomes shed light on interconnected biogeochemical processes in an aquifer system.</title>
        <authorList>
            <person name="Anantharaman K."/>
            <person name="Brown C.T."/>
            <person name="Hug L.A."/>
            <person name="Sharon I."/>
            <person name="Castelle C.J."/>
            <person name="Probst A.J."/>
            <person name="Thomas B.C."/>
            <person name="Singh A."/>
            <person name="Wilkins M.J."/>
            <person name="Karaoz U."/>
            <person name="Brodie E.L."/>
            <person name="Williams K.H."/>
            <person name="Hubbard S.S."/>
            <person name="Banfield J.F."/>
        </authorList>
    </citation>
    <scope>NUCLEOTIDE SEQUENCE [LARGE SCALE GENOMIC DNA]</scope>
</reference>
<feature type="transmembrane region" description="Helical" evidence="7">
    <location>
        <begin position="123"/>
        <end position="143"/>
    </location>
</feature>
<dbReference type="GO" id="GO:0005886">
    <property type="term" value="C:plasma membrane"/>
    <property type="evidence" value="ECO:0007669"/>
    <property type="project" value="UniProtKB-SubCell"/>
</dbReference>
<keyword evidence="4 7" id="KW-0812">Transmembrane</keyword>
<gene>
    <name evidence="8" type="ORF">A2942_00240</name>
</gene>
<feature type="transmembrane region" description="Helical" evidence="7">
    <location>
        <begin position="418"/>
        <end position="439"/>
    </location>
</feature>
<evidence type="ECO:0000256" key="2">
    <source>
        <dbReference type="ARBA" id="ARBA00007430"/>
    </source>
</evidence>
<comment type="similarity">
    <text evidence="2">Belongs to the polysaccharide synthase family.</text>
</comment>
<name>A0A1G2DFU2_9BACT</name>
<evidence type="ECO:0000256" key="3">
    <source>
        <dbReference type="ARBA" id="ARBA00022475"/>
    </source>
</evidence>
<feature type="transmembrane region" description="Helical" evidence="7">
    <location>
        <begin position="291"/>
        <end position="313"/>
    </location>
</feature>
<dbReference type="PANTHER" id="PTHR30250">
    <property type="entry name" value="PST FAMILY PREDICTED COLANIC ACID TRANSPORTER"/>
    <property type="match status" value="1"/>
</dbReference>
<feature type="transmembrane region" description="Helical" evidence="7">
    <location>
        <begin position="360"/>
        <end position="380"/>
    </location>
</feature>
<proteinExistence type="inferred from homology"/>
<organism evidence="8 9">
    <name type="scientific">Candidatus Lloydbacteria bacterium RIFCSPLOWO2_01_FULL_50_20</name>
    <dbReference type="NCBI Taxonomy" id="1798665"/>
    <lineage>
        <taxon>Bacteria</taxon>
        <taxon>Candidatus Lloydiibacteriota</taxon>
    </lineage>
</organism>
<sequence>MFRLMWEDAPDTGNRLVRGSFVLVVGRLVIKVVQFIRTIVLARLLFPEDFGLFGLAALSLGVMDLFFKPGFHDALVHEKGDPYQYLDTAWSGQIMRNTFIGVLVFFAAPFLGDFFGHPEIVSLTRVLALSLVIGGFENIGTVFFQKNMQFNRQFFYNMSMVLFEIVTVIVAGFILRSVWALVIGAVAYRIGTVLFSYLFHPYRPKFRPKLAHFRHLLRYGKWVSVSAIVGYFVTQGDNFSVGKLIGPEGLGYYQAAFALALLPAAEFGRVLGNALFPAFAKLEMGRRKESFTRIAQLIFAFTIPASLGIYALAPDIVHVLYGARWLPMAPVVSVLAFYALIKSFEVVGSPFFMGIGKPKVVTAALFVQCVAMAVLLPLFLTKLSTIGAAWAMLGSGFFSALVYITALYREKLFEMKGILRLVSTPLFSGVVMAVAILALKSTIPVENIFTLFFYVGFGGCTYFAVLWCIDTIVRGNLFAHFQWVRSRVWPKERNI</sequence>
<keyword evidence="6 7" id="KW-0472">Membrane</keyword>
<accession>A0A1G2DFU2</accession>
<evidence type="ECO:0000256" key="1">
    <source>
        <dbReference type="ARBA" id="ARBA00004651"/>
    </source>
</evidence>
<dbReference type="STRING" id="1798665.A2942_00240"/>
<dbReference type="InterPro" id="IPR050833">
    <property type="entry name" value="Poly_Biosynth_Transport"/>
</dbReference>
<evidence type="ECO:0000256" key="5">
    <source>
        <dbReference type="ARBA" id="ARBA00022989"/>
    </source>
</evidence>
<evidence type="ECO:0000313" key="9">
    <source>
        <dbReference type="Proteomes" id="UP000178534"/>
    </source>
</evidence>
<dbReference type="Pfam" id="PF13440">
    <property type="entry name" value="Polysacc_synt_3"/>
    <property type="match status" value="1"/>
</dbReference>
<feature type="transmembrane region" description="Helical" evidence="7">
    <location>
        <begin position="181"/>
        <end position="199"/>
    </location>
</feature>
<feature type="transmembrane region" description="Helical" evidence="7">
    <location>
        <begin position="155"/>
        <end position="175"/>
    </location>
</feature>
<keyword evidence="3" id="KW-1003">Cell membrane</keyword>
<dbReference type="EMBL" id="MHLP01000021">
    <property type="protein sequence ID" value="OGZ12527.1"/>
    <property type="molecule type" value="Genomic_DNA"/>
</dbReference>
<dbReference type="Proteomes" id="UP000178534">
    <property type="component" value="Unassembled WGS sequence"/>
</dbReference>
<feature type="transmembrane region" description="Helical" evidence="7">
    <location>
        <begin position="256"/>
        <end position="279"/>
    </location>
</feature>
<feature type="transmembrane region" description="Helical" evidence="7">
    <location>
        <begin position="50"/>
        <end position="67"/>
    </location>
</feature>
<keyword evidence="5 7" id="KW-1133">Transmembrane helix</keyword>
<feature type="transmembrane region" description="Helical" evidence="7">
    <location>
        <begin position="94"/>
        <end position="111"/>
    </location>
</feature>
<comment type="subcellular location">
    <subcellularLocation>
        <location evidence="1">Cell membrane</location>
        <topology evidence="1">Multi-pass membrane protein</topology>
    </subcellularLocation>
</comment>
<evidence type="ECO:0000256" key="6">
    <source>
        <dbReference type="ARBA" id="ARBA00023136"/>
    </source>
</evidence>
<evidence type="ECO:0000256" key="7">
    <source>
        <dbReference type="SAM" id="Phobius"/>
    </source>
</evidence>
<comment type="caution">
    <text evidence="8">The sequence shown here is derived from an EMBL/GenBank/DDBJ whole genome shotgun (WGS) entry which is preliminary data.</text>
</comment>
<dbReference type="CDD" id="cd13127">
    <property type="entry name" value="MATE_tuaB_like"/>
    <property type="match status" value="1"/>
</dbReference>
<feature type="transmembrane region" description="Helical" evidence="7">
    <location>
        <begin position="21"/>
        <end position="44"/>
    </location>
</feature>
<dbReference type="PANTHER" id="PTHR30250:SF10">
    <property type="entry name" value="LIPOPOLYSACCHARIDE BIOSYNTHESIS PROTEIN WZXC"/>
    <property type="match status" value="1"/>
</dbReference>
<feature type="transmembrane region" description="Helical" evidence="7">
    <location>
        <begin position="219"/>
        <end position="236"/>
    </location>
</feature>
<dbReference type="AlphaFoldDB" id="A0A1G2DFU2"/>
<evidence type="ECO:0000313" key="8">
    <source>
        <dbReference type="EMBL" id="OGZ12527.1"/>
    </source>
</evidence>
<feature type="transmembrane region" description="Helical" evidence="7">
    <location>
        <begin position="386"/>
        <end position="406"/>
    </location>
</feature>